<reference evidence="8 9" key="1">
    <citation type="submission" date="2017-01" db="EMBL/GenBank/DDBJ databases">
        <title>Genome sequence of Rhodoferax antarcticus ANT.BR, a psychrophilic purple nonsulfur bacterium from an Antarctic microbial mat.</title>
        <authorList>
            <person name="Baker J."/>
            <person name="Riester C."/>
            <person name="Skinner B."/>
            <person name="Newell A."/>
            <person name="Swingley W."/>
            <person name="Madigan M."/>
            <person name="Jung D."/>
            <person name="Asao M."/>
            <person name="Chen M."/>
            <person name="Loughlin P."/>
            <person name="Pan H."/>
            <person name="Lin S."/>
            <person name="Li N."/>
            <person name="Shaw J."/>
            <person name="Prado M."/>
            <person name="Sherman C."/>
            <person name="Li X."/>
            <person name="Tang J."/>
            <person name="Blankenship R."/>
            <person name="Zhao T."/>
            <person name="Touchman J."/>
            <person name="Sattley M."/>
        </authorList>
    </citation>
    <scope>NUCLEOTIDE SEQUENCE [LARGE SCALE GENOMIC DNA]</scope>
    <source>
        <strain evidence="8 9">ANT.BR</strain>
    </source>
</reference>
<sequence length="970" mass="98868">MALMSLQSRFIAFLLVGAAFSSVPLLVFAQFVPGLEYSNQPALATVNILPAYNAGLSGAGVRLGLVDSGINPNHLEFANAIVAGFDSVSGRSGTSDFSSFLHDNPVYGNHGSFTSSVAAGRLDGAARADNLQGVAYNAGIVIGTMDVAPGYFDRMAAALNYVSGQSVRVINNSWDTVEHIGNPALDYQTLVHDGPQLISAIKTVLDRGSVIVFTTGNNGALTPATPAVLPSFDAEIAAKGGFIVVGASTIDGTQLAGYSNRCGITKAYCIVAPGGTGIESQPPAKQGILGVDGATHSGYDYQAGTSVAAPIVSGAVALVAEQFPWMTNKNLATTILTTASRAANPDDEWGRGLLNIGKAINGPAIFEEDFAANVSSGYASTFSNNISGTAGLLKLGAGTLILSASNTYSGDTHLDGGDLVANSQANLGSSGIALQFNGGTLKFGADFALNRDLLIGAVGGTLHLNGYNKTQSSNISGSGQFAVTGAGSYTLDRVNSQQGGIAVRGGSQVHAQRDDYLGAAGSKVSLDDGRLNLLNNFVVAEAGIFNRPLEIGPGNGVLDTGNNTLRYTGGEISGAGTLSFIGGPFTLGSDLTLNGTWNADLRIPATLTLRGNGRVNGDLTIAGTLSPGNSPGTLTAVGPVVNLPSSSFVVEIDGVGTGIGAGNHDRLLLTGASSSYTAGGSLNPLLRGISGAASNTYQPAVGRGFEFVSAPGGVLGEFSTFTQPSAGLLPGTRMDLVYGKTALTLYASPASFADIGAAGVPNSVNRQQLGAILEEIRPAPGIRESKATTKRLFDSLAPQSQSSLPISMDQLGGVGYAQLIGMHFENTQFLTEQTIAAVGSQRRGEGPQLAGPAASDLAGNATERLWTLALGRSSRWAGDSSAYGMTDALGVLMGGVQKHLDAQTLAGVSIAYASSHPQVDHNIGNGPTQSLQLTAYASRAFDSGFFVQGAVGGGAGRIEAKRTVAMLGSP</sequence>
<evidence type="ECO:0000256" key="4">
    <source>
        <dbReference type="ARBA" id="ARBA00022801"/>
    </source>
</evidence>
<dbReference type="Pfam" id="PF00082">
    <property type="entry name" value="Peptidase_S8"/>
    <property type="match status" value="1"/>
</dbReference>
<dbReference type="InterPro" id="IPR015500">
    <property type="entry name" value="Peptidase_S8_subtilisin-rel"/>
</dbReference>
<name>A0A1Q8Y9U7_9BURK</name>
<dbReference type="GO" id="GO:0006508">
    <property type="term" value="P:proteolysis"/>
    <property type="evidence" value="ECO:0007669"/>
    <property type="project" value="UniProtKB-KW"/>
</dbReference>
<dbReference type="PANTHER" id="PTHR43806:SF11">
    <property type="entry name" value="CEREVISIN-RELATED"/>
    <property type="match status" value="1"/>
</dbReference>
<evidence type="ECO:0000256" key="2">
    <source>
        <dbReference type="ARBA" id="ARBA00022670"/>
    </source>
</evidence>
<dbReference type="GO" id="GO:0004252">
    <property type="term" value="F:serine-type endopeptidase activity"/>
    <property type="evidence" value="ECO:0007669"/>
    <property type="project" value="UniProtKB-UniRule"/>
</dbReference>
<gene>
    <name evidence="8" type="ORF">BLL52_3642</name>
</gene>
<dbReference type="InterPro" id="IPR034061">
    <property type="entry name" value="Peptidases_S8_Autotransporter"/>
</dbReference>
<dbReference type="PROSITE" id="PS51892">
    <property type="entry name" value="SUBTILASE"/>
    <property type="match status" value="1"/>
</dbReference>
<feature type="domain" description="Autotransporter" evidence="7">
    <location>
        <begin position="858"/>
        <end position="970"/>
    </location>
</feature>
<dbReference type="Gene3D" id="2.40.128.130">
    <property type="entry name" value="Autotransporter beta-domain"/>
    <property type="match status" value="1"/>
</dbReference>
<evidence type="ECO:0000259" key="7">
    <source>
        <dbReference type="PROSITE" id="PS51208"/>
    </source>
</evidence>
<keyword evidence="4 6" id="KW-0378">Hydrolase</keyword>
<dbReference type="InterPro" id="IPR036852">
    <property type="entry name" value="Peptidase_S8/S53_dom_sf"/>
</dbReference>
<keyword evidence="9" id="KW-1185">Reference proteome</keyword>
<keyword evidence="3" id="KW-0732">Signal</keyword>
<dbReference type="SUPFAM" id="SSF52743">
    <property type="entry name" value="Subtilisin-like"/>
    <property type="match status" value="1"/>
</dbReference>
<evidence type="ECO:0000256" key="6">
    <source>
        <dbReference type="PROSITE-ProRule" id="PRU01240"/>
    </source>
</evidence>
<dbReference type="CDD" id="cd04848">
    <property type="entry name" value="Peptidases_S8_Autotransporter_serine_protease_like"/>
    <property type="match status" value="1"/>
</dbReference>
<dbReference type="InterPro" id="IPR013425">
    <property type="entry name" value="Autotrns_rpt"/>
</dbReference>
<dbReference type="EMBL" id="MSYM01000018">
    <property type="protein sequence ID" value="OLP04826.1"/>
    <property type="molecule type" value="Genomic_DNA"/>
</dbReference>
<accession>A0A1Q8Y9U7</accession>
<dbReference type="PANTHER" id="PTHR43806">
    <property type="entry name" value="PEPTIDASE S8"/>
    <property type="match status" value="1"/>
</dbReference>
<dbReference type="NCBIfam" id="TIGR02601">
    <property type="entry name" value="autotrns_rpt"/>
    <property type="match status" value="1"/>
</dbReference>
<dbReference type="Pfam" id="PF03797">
    <property type="entry name" value="Autotransporter"/>
    <property type="match status" value="1"/>
</dbReference>
<dbReference type="STRING" id="81479.RA876_12090"/>
<dbReference type="Proteomes" id="UP000185911">
    <property type="component" value="Unassembled WGS sequence"/>
</dbReference>
<evidence type="ECO:0000313" key="9">
    <source>
        <dbReference type="Proteomes" id="UP000185911"/>
    </source>
</evidence>
<dbReference type="InterPro" id="IPR036709">
    <property type="entry name" value="Autotransporte_beta_dom_sf"/>
</dbReference>
<dbReference type="InterPro" id="IPR005546">
    <property type="entry name" value="Autotransporte_beta"/>
</dbReference>
<dbReference type="PRINTS" id="PR00723">
    <property type="entry name" value="SUBTILISIN"/>
</dbReference>
<dbReference type="PROSITE" id="PS51208">
    <property type="entry name" value="AUTOTRANSPORTER"/>
    <property type="match status" value="1"/>
</dbReference>
<dbReference type="PROSITE" id="PS00138">
    <property type="entry name" value="SUBTILASE_SER"/>
    <property type="match status" value="1"/>
</dbReference>
<keyword evidence="2 6" id="KW-0645">Protease</keyword>
<organism evidence="8 9">
    <name type="scientific">Rhodoferax antarcticus ANT.BR</name>
    <dbReference type="NCBI Taxonomy" id="1111071"/>
    <lineage>
        <taxon>Bacteria</taxon>
        <taxon>Pseudomonadati</taxon>
        <taxon>Pseudomonadota</taxon>
        <taxon>Betaproteobacteria</taxon>
        <taxon>Burkholderiales</taxon>
        <taxon>Comamonadaceae</taxon>
        <taxon>Rhodoferax</taxon>
    </lineage>
</organism>
<comment type="caution">
    <text evidence="8">The sequence shown here is derived from an EMBL/GenBank/DDBJ whole genome shotgun (WGS) entry which is preliminary data.</text>
</comment>
<feature type="active site" description="Charge relay system" evidence="6">
    <location>
        <position position="306"/>
    </location>
</feature>
<feature type="active site" description="Charge relay system" evidence="6">
    <location>
        <position position="67"/>
    </location>
</feature>
<evidence type="ECO:0000313" key="8">
    <source>
        <dbReference type="EMBL" id="OLP04826.1"/>
    </source>
</evidence>
<keyword evidence="5 6" id="KW-0720">Serine protease</keyword>
<dbReference type="AlphaFoldDB" id="A0A1Q8Y9U7"/>
<dbReference type="InterPro" id="IPR050131">
    <property type="entry name" value="Peptidase_S8_subtilisin-like"/>
</dbReference>
<dbReference type="Gene3D" id="3.40.50.200">
    <property type="entry name" value="Peptidase S8/S53 domain"/>
    <property type="match status" value="1"/>
</dbReference>
<dbReference type="InterPro" id="IPR023828">
    <property type="entry name" value="Peptidase_S8_Ser-AS"/>
</dbReference>
<protein>
    <submittedName>
        <fullName evidence="8">Subtilase family protein</fullName>
    </submittedName>
</protein>
<proteinExistence type="inferred from homology"/>
<feature type="active site" description="Charge relay system" evidence="6">
    <location>
        <position position="110"/>
    </location>
</feature>
<evidence type="ECO:0000256" key="5">
    <source>
        <dbReference type="ARBA" id="ARBA00022825"/>
    </source>
</evidence>
<dbReference type="Pfam" id="PF12951">
    <property type="entry name" value="PATR"/>
    <property type="match status" value="1"/>
</dbReference>
<comment type="similarity">
    <text evidence="1 6">Belongs to the peptidase S8 family.</text>
</comment>
<evidence type="ECO:0000256" key="3">
    <source>
        <dbReference type="ARBA" id="ARBA00022729"/>
    </source>
</evidence>
<evidence type="ECO:0000256" key="1">
    <source>
        <dbReference type="ARBA" id="ARBA00011073"/>
    </source>
</evidence>
<dbReference type="InterPro" id="IPR000209">
    <property type="entry name" value="Peptidase_S8/S53_dom"/>
</dbReference>
<dbReference type="SUPFAM" id="SSF103515">
    <property type="entry name" value="Autotransporter"/>
    <property type="match status" value="1"/>
</dbReference>